<keyword evidence="4" id="KW-0963">Cytoplasm</keyword>
<keyword evidence="8" id="KW-0131">Cell cycle</keyword>
<keyword evidence="5" id="KW-0507">mRNA processing</keyword>
<dbReference type="GO" id="GO:0006397">
    <property type="term" value="P:mRNA processing"/>
    <property type="evidence" value="ECO:0007669"/>
    <property type="project" value="UniProtKB-KW"/>
</dbReference>
<comment type="similarity">
    <text evidence="3">Belongs to the SDE2 family.</text>
</comment>
<feature type="compositionally biased region" description="Basic and acidic residues" evidence="9">
    <location>
        <begin position="188"/>
        <end position="200"/>
    </location>
</feature>
<reference evidence="11 12" key="1">
    <citation type="submission" date="2024-03" db="EMBL/GenBank/DDBJ databases">
        <title>The Acrasis kona genome and developmental transcriptomes reveal deep origins of eukaryotic multicellular pathways.</title>
        <authorList>
            <person name="Sheikh S."/>
            <person name="Fu C.-J."/>
            <person name="Brown M.W."/>
            <person name="Baldauf S.L."/>
        </authorList>
    </citation>
    <scope>NUCLEOTIDE SEQUENCE [LARGE SCALE GENOMIC DNA]</scope>
    <source>
        <strain evidence="11 12">ATCC MYA-3509</strain>
    </source>
</reference>
<keyword evidence="7" id="KW-0539">Nucleus</keyword>
<dbReference type="Pfam" id="PF22782">
    <property type="entry name" value="SDE2"/>
    <property type="match status" value="1"/>
</dbReference>
<dbReference type="GO" id="GO:0008380">
    <property type="term" value="P:RNA splicing"/>
    <property type="evidence" value="ECO:0007669"/>
    <property type="project" value="UniProtKB-KW"/>
</dbReference>
<evidence type="ECO:0000313" key="11">
    <source>
        <dbReference type="EMBL" id="KAL0484884.1"/>
    </source>
</evidence>
<dbReference type="EMBL" id="JAOPGA020001081">
    <property type="protein sequence ID" value="KAL0484884.1"/>
    <property type="molecule type" value="Genomic_DNA"/>
</dbReference>
<dbReference type="InterPro" id="IPR051421">
    <property type="entry name" value="RNA_Proc_DNA_Dmg_Regulator"/>
</dbReference>
<comment type="caution">
    <text evidence="11">The sequence shown here is derived from an EMBL/GenBank/DDBJ whole genome shotgun (WGS) entry which is preliminary data.</text>
</comment>
<comment type="subcellular location">
    <subcellularLocation>
        <location evidence="2">Cytoplasm</location>
    </subcellularLocation>
    <subcellularLocation>
        <location evidence="1">Nucleus</location>
    </subcellularLocation>
</comment>
<keyword evidence="6" id="KW-0508">mRNA splicing</keyword>
<evidence type="ECO:0000256" key="2">
    <source>
        <dbReference type="ARBA" id="ARBA00004496"/>
    </source>
</evidence>
<keyword evidence="12" id="KW-1185">Reference proteome</keyword>
<evidence type="ECO:0000259" key="10">
    <source>
        <dbReference type="Pfam" id="PF22782"/>
    </source>
</evidence>
<feature type="compositionally biased region" description="Acidic residues" evidence="9">
    <location>
        <begin position="212"/>
        <end position="225"/>
    </location>
</feature>
<dbReference type="AlphaFoldDB" id="A0AAW2Z647"/>
<evidence type="ECO:0000256" key="1">
    <source>
        <dbReference type="ARBA" id="ARBA00004123"/>
    </source>
</evidence>
<evidence type="ECO:0000256" key="3">
    <source>
        <dbReference type="ARBA" id="ARBA00008726"/>
    </source>
</evidence>
<gene>
    <name evidence="11" type="ORF">AKO1_003653</name>
</gene>
<evidence type="ECO:0000256" key="7">
    <source>
        <dbReference type="ARBA" id="ARBA00023242"/>
    </source>
</evidence>
<protein>
    <submittedName>
        <fullName evidence="11">Sde2</fullName>
    </submittedName>
</protein>
<dbReference type="PANTHER" id="PTHR12786:SF1">
    <property type="entry name" value="SPLICING REGULATOR SDE2"/>
    <property type="match status" value="1"/>
</dbReference>
<feature type="domain" description="SDE2-like" evidence="10">
    <location>
        <begin position="74"/>
        <end position="167"/>
    </location>
</feature>
<dbReference type="Proteomes" id="UP001431209">
    <property type="component" value="Unassembled WGS sequence"/>
</dbReference>
<evidence type="ECO:0000256" key="4">
    <source>
        <dbReference type="ARBA" id="ARBA00022490"/>
    </source>
</evidence>
<dbReference type="InterPro" id="IPR053822">
    <property type="entry name" value="SDE2-like_dom"/>
</dbReference>
<accession>A0AAW2Z647</accession>
<dbReference type="GO" id="GO:0005634">
    <property type="term" value="C:nucleus"/>
    <property type="evidence" value="ECO:0007669"/>
    <property type="project" value="UniProtKB-SubCell"/>
</dbReference>
<proteinExistence type="inferred from homology"/>
<dbReference type="PANTHER" id="PTHR12786">
    <property type="entry name" value="SPLICING FACTOR SF3A-RELATED"/>
    <property type="match status" value="1"/>
</dbReference>
<name>A0AAW2Z647_9EUKA</name>
<sequence length="225" mass="25787">MNIYVCGDETGRISFEKTDILVSEIYQALFHDIEHTPTLFYKSKPLVPHNRLSDYLINRDKDIELTSQYFCIVGGKGGFGSLLRGQKSSKKTTNFNAMRDLSGRRIRHVEDEKKLQEWLAKKETEKQEEMLRVENEKFVKMEERRSQTADVGHELDETANAVSSAVSKGLAKTGGKVFTSPKVEDEEQPNKRKRTEEPSKPVKKKKNMFATEFDDVSSDSESEEK</sequence>
<feature type="region of interest" description="Disordered" evidence="9">
    <location>
        <begin position="166"/>
        <end position="225"/>
    </location>
</feature>
<organism evidence="11 12">
    <name type="scientific">Acrasis kona</name>
    <dbReference type="NCBI Taxonomy" id="1008807"/>
    <lineage>
        <taxon>Eukaryota</taxon>
        <taxon>Discoba</taxon>
        <taxon>Heterolobosea</taxon>
        <taxon>Tetramitia</taxon>
        <taxon>Eutetramitia</taxon>
        <taxon>Acrasidae</taxon>
        <taxon>Acrasis</taxon>
    </lineage>
</organism>
<dbReference type="GO" id="GO:0005737">
    <property type="term" value="C:cytoplasm"/>
    <property type="evidence" value="ECO:0007669"/>
    <property type="project" value="UniProtKB-SubCell"/>
</dbReference>
<evidence type="ECO:0000256" key="9">
    <source>
        <dbReference type="SAM" id="MobiDB-lite"/>
    </source>
</evidence>
<evidence type="ECO:0000256" key="8">
    <source>
        <dbReference type="ARBA" id="ARBA00023306"/>
    </source>
</evidence>
<evidence type="ECO:0000256" key="5">
    <source>
        <dbReference type="ARBA" id="ARBA00022664"/>
    </source>
</evidence>
<evidence type="ECO:0000313" key="12">
    <source>
        <dbReference type="Proteomes" id="UP001431209"/>
    </source>
</evidence>
<evidence type="ECO:0000256" key="6">
    <source>
        <dbReference type="ARBA" id="ARBA00023187"/>
    </source>
</evidence>